<dbReference type="EMBL" id="ADVG01000003">
    <property type="protein sequence ID" value="EFH85117.1"/>
    <property type="molecule type" value="Genomic_DNA"/>
</dbReference>
<name>D6TYP2_KTERA</name>
<protein>
    <submittedName>
        <fullName evidence="1">Uncharacterized protein</fullName>
    </submittedName>
</protein>
<organism evidence="1 2">
    <name type="scientific">Ktedonobacter racemifer DSM 44963</name>
    <dbReference type="NCBI Taxonomy" id="485913"/>
    <lineage>
        <taxon>Bacteria</taxon>
        <taxon>Bacillati</taxon>
        <taxon>Chloroflexota</taxon>
        <taxon>Ktedonobacteria</taxon>
        <taxon>Ktedonobacterales</taxon>
        <taxon>Ktedonobacteraceae</taxon>
        <taxon>Ktedonobacter</taxon>
    </lineage>
</organism>
<dbReference type="InParanoid" id="D6TYP2"/>
<sequence length="40" mass="4395">MLFEVSLEKVEVMKRLRGYGVTTCFPGGIPAKQLVNALKA</sequence>
<dbReference type="Proteomes" id="UP000004508">
    <property type="component" value="Unassembled WGS sequence"/>
</dbReference>
<evidence type="ECO:0000313" key="1">
    <source>
        <dbReference type="EMBL" id="EFH85117.1"/>
    </source>
</evidence>
<accession>D6TYP2</accession>
<dbReference type="AlphaFoldDB" id="D6TYP2"/>
<keyword evidence="2" id="KW-1185">Reference proteome</keyword>
<evidence type="ECO:0000313" key="2">
    <source>
        <dbReference type="Proteomes" id="UP000004508"/>
    </source>
</evidence>
<proteinExistence type="predicted"/>
<reference evidence="1 2" key="1">
    <citation type="journal article" date="2011" name="Stand. Genomic Sci.">
        <title>Non-contiguous finished genome sequence and contextual data of the filamentous soil bacterium Ktedonobacter racemifer type strain (SOSP1-21).</title>
        <authorList>
            <person name="Chang Y.J."/>
            <person name="Land M."/>
            <person name="Hauser L."/>
            <person name="Chertkov O."/>
            <person name="Del Rio T.G."/>
            <person name="Nolan M."/>
            <person name="Copeland A."/>
            <person name="Tice H."/>
            <person name="Cheng J.F."/>
            <person name="Lucas S."/>
            <person name="Han C."/>
            <person name="Goodwin L."/>
            <person name="Pitluck S."/>
            <person name="Ivanova N."/>
            <person name="Ovchinikova G."/>
            <person name="Pati A."/>
            <person name="Chen A."/>
            <person name="Palaniappan K."/>
            <person name="Mavromatis K."/>
            <person name="Liolios K."/>
            <person name="Brettin T."/>
            <person name="Fiebig A."/>
            <person name="Rohde M."/>
            <person name="Abt B."/>
            <person name="Goker M."/>
            <person name="Detter J.C."/>
            <person name="Woyke T."/>
            <person name="Bristow J."/>
            <person name="Eisen J.A."/>
            <person name="Markowitz V."/>
            <person name="Hugenholtz P."/>
            <person name="Kyrpides N.C."/>
            <person name="Klenk H.P."/>
            <person name="Lapidus A."/>
        </authorList>
    </citation>
    <scope>NUCLEOTIDE SEQUENCE [LARGE SCALE GENOMIC DNA]</scope>
    <source>
        <strain evidence="2">DSM 44963</strain>
    </source>
</reference>
<gene>
    <name evidence="1" type="ORF">Krac_6274</name>
</gene>
<comment type="caution">
    <text evidence="1">The sequence shown here is derived from an EMBL/GenBank/DDBJ whole genome shotgun (WGS) entry which is preliminary data.</text>
</comment>